<dbReference type="FunFam" id="3.40.250.10:FF:000015">
    <property type="entry name" value="Sulfurtransferase"/>
    <property type="match status" value="1"/>
</dbReference>
<evidence type="ECO:0000256" key="6">
    <source>
        <dbReference type="ARBA" id="ARBA00066832"/>
    </source>
</evidence>
<dbReference type="NCBIfam" id="NF008557">
    <property type="entry name" value="PRK11493.1"/>
    <property type="match status" value="1"/>
</dbReference>
<organism evidence="10 11">
    <name type="scientific">Izhakiella australiensis</name>
    <dbReference type="NCBI Taxonomy" id="1926881"/>
    <lineage>
        <taxon>Bacteria</taxon>
        <taxon>Pseudomonadati</taxon>
        <taxon>Pseudomonadota</taxon>
        <taxon>Gammaproteobacteria</taxon>
        <taxon>Enterobacterales</taxon>
        <taxon>Erwiniaceae</taxon>
        <taxon>Izhakiella</taxon>
    </lineage>
</organism>
<dbReference type="SMART" id="SM00450">
    <property type="entry name" value="RHOD"/>
    <property type="match status" value="2"/>
</dbReference>
<dbReference type="FunFam" id="3.40.250.10:FF:000001">
    <property type="entry name" value="Sulfurtransferase"/>
    <property type="match status" value="1"/>
</dbReference>
<keyword evidence="4" id="KW-0677">Repeat</keyword>
<evidence type="ECO:0000313" key="11">
    <source>
        <dbReference type="Proteomes" id="UP000190667"/>
    </source>
</evidence>
<dbReference type="CDD" id="cd01449">
    <property type="entry name" value="TST_Repeat_2"/>
    <property type="match status" value="1"/>
</dbReference>
<gene>
    <name evidence="10" type="ORF">BTJ39_19775</name>
</gene>
<evidence type="ECO:0000256" key="7">
    <source>
        <dbReference type="ARBA" id="ARBA00070833"/>
    </source>
</evidence>
<protein>
    <recommendedName>
        <fullName evidence="7">3-mercaptopyruvate sulfurtransferase</fullName>
        <ecNumber evidence="6">2.8.1.2</ecNumber>
    </recommendedName>
    <alternativeName>
        <fullName evidence="8">Rhodanese-like protein</fullName>
    </alternativeName>
</protein>
<dbReference type="RefSeq" id="WP_078004440.1">
    <property type="nucleotide sequence ID" value="NZ_MRUL01000019.1"/>
</dbReference>
<sequence length="298" mass="32931">MSERNQFEQTLSSTDPLFVSIDWLQEHYHQPALQVIDARMLPVGQENVRDVEEEYRAGHLPQAVFFNIESLSDHSSPYPHMMLRPEAFAVAMRELGVHGDKHLIIYDEGNLFSAPRAWWMLRYFGAEKVSILAGGLAAWKAAGLTIDQGTFAPEQSDFEANVSDKAAIKSLNDVLLISHEGGAQITDARSAERYRGEVDEPRAGLYRGHIPGALNVPWNELVEDGRLKADAALSRIFREHGVNLDRPVISSCGSGVTAAVVLLALTQLGVENLSLYDGSWGEWGTRSDLPGVDVQHQS</sequence>
<accession>A0A1S8YFN4</accession>
<keyword evidence="10" id="KW-0670">Pyruvate</keyword>
<dbReference type="OrthoDB" id="9781034at2"/>
<evidence type="ECO:0000259" key="9">
    <source>
        <dbReference type="PROSITE" id="PS50206"/>
    </source>
</evidence>
<dbReference type="Proteomes" id="UP000190667">
    <property type="component" value="Unassembled WGS sequence"/>
</dbReference>
<dbReference type="EC" id="2.8.1.2" evidence="6"/>
<evidence type="ECO:0000256" key="8">
    <source>
        <dbReference type="ARBA" id="ARBA00078354"/>
    </source>
</evidence>
<dbReference type="SUPFAM" id="SSF52821">
    <property type="entry name" value="Rhodanese/Cell cycle control phosphatase"/>
    <property type="match status" value="2"/>
</dbReference>
<comment type="catalytic activity">
    <reaction evidence="5">
        <text>2-oxo-3-sulfanylpropanoate + [thioredoxin]-dithiol = [thioredoxin]-disulfide + hydrogen sulfide + pyruvate + H(+)</text>
        <dbReference type="Rhea" id="RHEA:21740"/>
        <dbReference type="Rhea" id="RHEA-COMP:10698"/>
        <dbReference type="Rhea" id="RHEA-COMP:10700"/>
        <dbReference type="ChEBI" id="CHEBI:15361"/>
        <dbReference type="ChEBI" id="CHEBI:15378"/>
        <dbReference type="ChEBI" id="CHEBI:29919"/>
        <dbReference type="ChEBI" id="CHEBI:29950"/>
        <dbReference type="ChEBI" id="CHEBI:50058"/>
        <dbReference type="ChEBI" id="CHEBI:57678"/>
        <dbReference type="EC" id="2.8.1.2"/>
    </reaction>
    <physiologicalReaction direction="left-to-right" evidence="5">
        <dbReference type="Rhea" id="RHEA:21741"/>
    </physiologicalReaction>
</comment>
<dbReference type="GO" id="GO:0005829">
    <property type="term" value="C:cytosol"/>
    <property type="evidence" value="ECO:0007669"/>
    <property type="project" value="TreeGrafter"/>
</dbReference>
<feature type="domain" description="Rhodanese" evidence="9">
    <location>
        <begin position="179"/>
        <end position="292"/>
    </location>
</feature>
<dbReference type="Gene3D" id="3.40.250.10">
    <property type="entry name" value="Rhodanese-like domain"/>
    <property type="match status" value="2"/>
</dbReference>
<evidence type="ECO:0000256" key="1">
    <source>
        <dbReference type="ARBA" id="ARBA00004496"/>
    </source>
</evidence>
<dbReference type="Pfam" id="PF00581">
    <property type="entry name" value="Rhodanese"/>
    <property type="match status" value="2"/>
</dbReference>
<dbReference type="STRING" id="1926881.BTJ39_19775"/>
<reference evidence="10 11" key="1">
    <citation type="submission" date="2016-12" db="EMBL/GenBank/DDBJ databases">
        <title>Izhakiella australiana sp. nov. of genus Izhakiella isolated from Australian desert.</title>
        <authorList>
            <person name="Ji M."/>
        </authorList>
    </citation>
    <scope>NUCLEOTIDE SEQUENCE [LARGE SCALE GENOMIC DNA]</scope>
    <source>
        <strain evidence="10 11">D4N98</strain>
    </source>
</reference>
<dbReference type="InterPro" id="IPR001763">
    <property type="entry name" value="Rhodanese-like_dom"/>
</dbReference>
<comment type="caution">
    <text evidence="10">The sequence shown here is derived from an EMBL/GenBank/DDBJ whole genome shotgun (WGS) entry which is preliminary data.</text>
</comment>
<comment type="subcellular location">
    <subcellularLocation>
        <location evidence="1">Cytoplasm</location>
    </subcellularLocation>
</comment>
<dbReference type="PROSITE" id="PS50206">
    <property type="entry name" value="RHODANESE_3"/>
    <property type="match status" value="2"/>
</dbReference>
<name>A0A1S8YFN4_9GAMM</name>
<proteinExistence type="predicted"/>
<dbReference type="PANTHER" id="PTHR11364">
    <property type="entry name" value="THIOSULFATE SULFERTANSFERASE"/>
    <property type="match status" value="1"/>
</dbReference>
<dbReference type="InterPro" id="IPR036873">
    <property type="entry name" value="Rhodanese-like_dom_sf"/>
</dbReference>
<feature type="domain" description="Rhodanese" evidence="9">
    <location>
        <begin position="29"/>
        <end position="148"/>
    </location>
</feature>
<keyword evidence="3 10" id="KW-0808">Transferase</keyword>
<keyword evidence="2" id="KW-0963">Cytoplasm</keyword>
<evidence type="ECO:0000256" key="3">
    <source>
        <dbReference type="ARBA" id="ARBA00022679"/>
    </source>
</evidence>
<dbReference type="GO" id="GO:0004792">
    <property type="term" value="F:thiosulfate-cyanide sulfurtransferase activity"/>
    <property type="evidence" value="ECO:0007669"/>
    <property type="project" value="TreeGrafter"/>
</dbReference>
<keyword evidence="11" id="KW-1185">Reference proteome</keyword>
<evidence type="ECO:0000256" key="2">
    <source>
        <dbReference type="ARBA" id="ARBA00022490"/>
    </source>
</evidence>
<dbReference type="GO" id="GO:0016784">
    <property type="term" value="F:3-mercaptopyruvate sulfurtransferase activity"/>
    <property type="evidence" value="ECO:0007669"/>
    <property type="project" value="UniProtKB-EC"/>
</dbReference>
<evidence type="ECO:0000313" key="10">
    <source>
        <dbReference type="EMBL" id="OON37576.1"/>
    </source>
</evidence>
<dbReference type="CDD" id="cd01448">
    <property type="entry name" value="TST_Repeat_1"/>
    <property type="match status" value="1"/>
</dbReference>
<dbReference type="EMBL" id="MRUL01000019">
    <property type="protein sequence ID" value="OON37576.1"/>
    <property type="molecule type" value="Genomic_DNA"/>
</dbReference>
<dbReference type="InterPro" id="IPR045078">
    <property type="entry name" value="TST/MPST-like"/>
</dbReference>
<dbReference type="PANTHER" id="PTHR11364:SF27">
    <property type="entry name" value="SULFURTRANSFERASE"/>
    <property type="match status" value="1"/>
</dbReference>
<dbReference type="AlphaFoldDB" id="A0A1S8YFN4"/>
<evidence type="ECO:0000256" key="5">
    <source>
        <dbReference type="ARBA" id="ARBA00051793"/>
    </source>
</evidence>
<evidence type="ECO:0000256" key="4">
    <source>
        <dbReference type="ARBA" id="ARBA00022737"/>
    </source>
</evidence>